<comment type="caution">
    <text evidence="1">The sequence shown here is derived from an EMBL/GenBank/DDBJ whole genome shotgun (WGS) entry which is preliminary data.</text>
</comment>
<keyword evidence="2" id="KW-1185">Reference proteome</keyword>
<evidence type="ECO:0000313" key="2">
    <source>
        <dbReference type="Proteomes" id="UP001054252"/>
    </source>
</evidence>
<accession>A0AAV5IHL6</accession>
<name>A0AAV5IHL6_9ROSI</name>
<dbReference type="EMBL" id="BPVZ01000017">
    <property type="protein sequence ID" value="GKV01447.1"/>
    <property type="molecule type" value="Genomic_DNA"/>
</dbReference>
<evidence type="ECO:0000313" key="1">
    <source>
        <dbReference type="EMBL" id="GKV01447.1"/>
    </source>
</evidence>
<gene>
    <name evidence="1" type="ORF">SLEP1_g13998</name>
</gene>
<dbReference type="AlphaFoldDB" id="A0AAV5IHL6"/>
<organism evidence="1 2">
    <name type="scientific">Rubroshorea leprosula</name>
    <dbReference type="NCBI Taxonomy" id="152421"/>
    <lineage>
        <taxon>Eukaryota</taxon>
        <taxon>Viridiplantae</taxon>
        <taxon>Streptophyta</taxon>
        <taxon>Embryophyta</taxon>
        <taxon>Tracheophyta</taxon>
        <taxon>Spermatophyta</taxon>
        <taxon>Magnoliopsida</taxon>
        <taxon>eudicotyledons</taxon>
        <taxon>Gunneridae</taxon>
        <taxon>Pentapetalae</taxon>
        <taxon>rosids</taxon>
        <taxon>malvids</taxon>
        <taxon>Malvales</taxon>
        <taxon>Dipterocarpaceae</taxon>
        <taxon>Rubroshorea</taxon>
    </lineage>
</organism>
<sequence>MDDVQESDAKWASQEAKKLKHYFEVVLLKLESTLA</sequence>
<dbReference type="Proteomes" id="UP001054252">
    <property type="component" value="Unassembled WGS sequence"/>
</dbReference>
<reference evidence="1 2" key="1">
    <citation type="journal article" date="2021" name="Commun. Biol.">
        <title>The genome of Shorea leprosula (Dipterocarpaceae) highlights the ecological relevance of drought in aseasonal tropical rainforests.</title>
        <authorList>
            <person name="Ng K.K.S."/>
            <person name="Kobayashi M.J."/>
            <person name="Fawcett J.A."/>
            <person name="Hatakeyama M."/>
            <person name="Paape T."/>
            <person name="Ng C.H."/>
            <person name="Ang C.C."/>
            <person name="Tnah L.H."/>
            <person name="Lee C.T."/>
            <person name="Nishiyama T."/>
            <person name="Sese J."/>
            <person name="O'Brien M.J."/>
            <person name="Copetti D."/>
            <person name="Mohd Noor M.I."/>
            <person name="Ong R.C."/>
            <person name="Putra M."/>
            <person name="Sireger I.Z."/>
            <person name="Indrioko S."/>
            <person name="Kosugi Y."/>
            <person name="Izuno A."/>
            <person name="Isagi Y."/>
            <person name="Lee S.L."/>
            <person name="Shimizu K.K."/>
        </authorList>
    </citation>
    <scope>NUCLEOTIDE SEQUENCE [LARGE SCALE GENOMIC DNA]</scope>
    <source>
        <strain evidence="1">214</strain>
    </source>
</reference>
<protein>
    <submittedName>
        <fullName evidence="1">Uncharacterized protein</fullName>
    </submittedName>
</protein>
<proteinExistence type="predicted"/>